<dbReference type="Pfam" id="PF13384">
    <property type="entry name" value="HTH_23"/>
    <property type="match status" value="1"/>
</dbReference>
<dbReference type="Proteomes" id="UP000009138">
    <property type="component" value="Unassembled WGS sequence"/>
</dbReference>
<dbReference type="AlphaFoldDB" id="I1C841"/>
<feature type="compositionally biased region" description="Basic and acidic residues" evidence="1">
    <location>
        <begin position="8"/>
        <end position="25"/>
    </location>
</feature>
<dbReference type="SUPFAM" id="SSF46689">
    <property type="entry name" value="Homeodomain-like"/>
    <property type="match status" value="1"/>
</dbReference>
<keyword evidence="3" id="KW-1185">Reference proteome</keyword>
<dbReference type="OrthoDB" id="2278653at2759"/>
<proteinExistence type="predicted"/>
<dbReference type="VEuPathDB" id="FungiDB:RO3G_09331"/>
<evidence type="ECO:0000313" key="2">
    <source>
        <dbReference type="EMBL" id="EIE84621.1"/>
    </source>
</evidence>
<name>I1C841_RHIO9</name>
<evidence type="ECO:0000313" key="3">
    <source>
        <dbReference type="Proteomes" id="UP000009138"/>
    </source>
</evidence>
<dbReference type="GeneID" id="93616297"/>
<gene>
    <name evidence="2" type="ORF">RO3G_09331</name>
</gene>
<dbReference type="InParanoid" id="I1C841"/>
<dbReference type="EMBL" id="CH476738">
    <property type="protein sequence ID" value="EIE84621.1"/>
    <property type="molecule type" value="Genomic_DNA"/>
</dbReference>
<protein>
    <submittedName>
        <fullName evidence="2">Uncharacterized protein</fullName>
    </submittedName>
</protein>
<dbReference type="RefSeq" id="XP_067520017.1">
    <property type="nucleotide sequence ID" value="XM_067663916.1"/>
</dbReference>
<dbReference type="InterPro" id="IPR009057">
    <property type="entry name" value="Homeodomain-like_sf"/>
</dbReference>
<accession>I1C841</accession>
<feature type="region of interest" description="Disordered" evidence="1">
    <location>
        <begin position="59"/>
        <end position="90"/>
    </location>
</feature>
<reference evidence="2 3" key="1">
    <citation type="journal article" date="2009" name="PLoS Genet.">
        <title>Genomic analysis of the basal lineage fungus Rhizopus oryzae reveals a whole-genome duplication.</title>
        <authorList>
            <person name="Ma L.-J."/>
            <person name="Ibrahim A.S."/>
            <person name="Skory C."/>
            <person name="Grabherr M.G."/>
            <person name="Burger G."/>
            <person name="Butler M."/>
            <person name="Elias M."/>
            <person name="Idnurm A."/>
            <person name="Lang B.F."/>
            <person name="Sone T."/>
            <person name="Abe A."/>
            <person name="Calvo S.E."/>
            <person name="Corrochano L.M."/>
            <person name="Engels R."/>
            <person name="Fu J."/>
            <person name="Hansberg W."/>
            <person name="Kim J.-M."/>
            <person name="Kodira C.D."/>
            <person name="Koehrsen M.J."/>
            <person name="Liu B."/>
            <person name="Miranda-Saavedra D."/>
            <person name="O'Leary S."/>
            <person name="Ortiz-Castellanos L."/>
            <person name="Poulter R."/>
            <person name="Rodriguez-Romero J."/>
            <person name="Ruiz-Herrera J."/>
            <person name="Shen Y.-Q."/>
            <person name="Zeng Q."/>
            <person name="Galagan J."/>
            <person name="Birren B.W."/>
            <person name="Cuomo C.A."/>
            <person name="Wickes B.L."/>
        </authorList>
    </citation>
    <scope>NUCLEOTIDE SEQUENCE [LARGE SCALE GENOMIC DNA]</scope>
    <source>
        <strain evidence="3">RA 99-880 / ATCC MYA-4621 / FGSC 9543 / NRRL 43880</strain>
    </source>
</reference>
<sequence>MDNIVYEDGLKNHDKFDLKPSEKEAKKRKNPSVEKPQMDEEGMSVRAAAQKLNINVRTAQRWVSKNNKDPQEYIQRSSGSGRPVDRPPVLTDEHKNYMIQWADENTNSVVLEDMLDALTEKFGHLQIIGSGFYKFVRQKCRITFKKAHLQPVERNRPEKIEQCYEWVEMNGD</sequence>
<dbReference type="OMA" id="QHVERNS"/>
<evidence type="ECO:0000256" key="1">
    <source>
        <dbReference type="SAM" id="MobiDB-lite"/>
    </source>
</evidence>
<feature type="region of interest" description="Disordered" evidence="1">
    <location>
        <begin position="1"/>
        <end position="45"/>
    </location>
</feature>
<organism evidence="2 3">
    <name type="scientific">Rhizopus delemar (strain RA 99-880 / ATCC MYA-4621 / FGSC 9543 / NRRL 43880)</name>
    <name type="common">Mucormycosis agent</name>
    <name type="synonym">Rhizopus arrhizus var. delemar</name>
    <dbReference type="NCBI Taxonomy" id="246409"/>
    <lineage>
        <taxon>Eukaryota</taxon>
        <taxon>Fungi</taxon>
        <taxon>Fungi incertae sedis</taxon>
        <taxon>Mucoromycota</taxon>
        <taxon>Mucoromycotina</taxon>
        <taxon>Mucoromycetes</taxon>
        <taxon>Mucorales</taxon>
        <taxon>Mucorineae</taxon>
        <taxon>Rhizopodaceae</taxon>
        <taxon>Rhizopus</taxon>
    </lineage>
</organism>